<dbReference type="InterPro" id="IPR000620">
    <property type="entry name" value="EamA_dom"/>
</dbReference>
<dbReference type="GO" id="GO:0016020">
    <property type="term" value="C:membrane"/>
    <property type="evidence" value="ECO:0007669"/>
    <property type="project" value="UniProtKB-SubCell"/>
</dbReference>
<evidence type="ECO:0000256" key="3">
    <source>
        <dbReference type="ARBA" id="ARBA00022692"/>
    </source>
</evidence>
<feature type="transmembrane region" description="Helical" evidence="7">
    <location>
        <begin position="242"/>
        <end position="259"/>
    </location>
</feature>
<dbReference type="InterPro" id="IPR037185">
    <property type="entry name" value="EmrE-like"/>
</dbReference>
<organism evidence="9 10">
    <name type="scientific">Candidatus Gallimonas intestinigallinarum</name>
    <dbReference type="NCBI Taxonomy" id="2838604"/>
    <lineage>
        <taxon>Bacteria</taxon>
        <taxon>Bacillati</taxon>
        <taxon>Bacillota</taxon>
        <taxon>Clostridia</taxon>
        <taxon>Candidatus Gallimonas</taxon>
    </lineage>
</organism>
<comment type="caution">
    <text evidence="9">The sequence shown here is derived from an EMBL/GenBank/DDBJ whole genome shotgun (WGS) entry which is preliminary data.</text>
</comment>
<keyword evidence="4 7" id="KW-1133">Transmembrane helix</keyword>
<dbReference type="AlphaFoldDB" id="A0A9D2IVX4"/>
<feature type="transmembrane region" description="Helical" evidence="7">
    <location>
        <begin position="212"/>
        <end position="235"/>
    </location>
</feature>
<feature type="transmembrane region" description="Helical" evidence="7">
    <location>
        <begin position="9"/>
        <end position="28"/>
    </location>
</feature>
<name>A0A9D2IVX4_9FIRM</name>
<comment type="subcellular location">
    <subcellularLocation>
        <location evidence="1">Membrane</location>
        <topology evidence="1">Multi-pass membrane protein</topology>
    </subcellularLocation>
</comment>
<sequence length="325" mass="35283">MEKTGKKGLGILFILGAALMFAAMNLFVNMAGDLPLMQKVFFRNALTSVVVFIILCFQKPRFRIANKGCVPWLFLRSALGLLGVILNFYAIDHIGSISDASILNKLSPFFAILFSVLLLREKPKIPELIFVLIAFAGAVCVVNPRFDMTVLPALAGVGSGACAGFAYTCVRILAVKGERGMMTVFFFAVFSTVVTLPFLIAGYQPMTGMQLLWLLLAGVAATGGQFFITAAYRLAPAKEIAVFDYMQVFFAAILGYVFLQQVPETLSFIGYAVIIAAAVGQWAYHMYRARKETASPATGEMPSETDAPPETSAPPTPPPDETKQE</sequence>
<feature type="transmembrane region" description="Helical" evidence="7">
    <location>
        <begin position="69"/>
        <end position="90"/>
    </location>
</feature>
<evidence type="ECO:0000313" key="10">
    <source>
        <dbReference type="Proteomes" id="UP000824044"/>
    </source>
</evidence>
<evidence type="ECO:0000256" key="4">
    <source>
        <dbReference type="ARBA" id="ARBA00022989"/>
    </source>
</evidence>
<evidence type="ECO:0000256" key="6">
    <source>
        <dbReference type="SAM" id="MobiDB-lite"/>
    </source>
</evidence>
<evidence type="ECO:0000256" key="1">
    <source>
        <dbReference type="ARBA" id="ARBA00004141"/>
    </source>
</evidence>
<comment type="similarity">
    <text evidence="2">Belongs to the EamA transporter family.</text>
</comment>
<dbReference type="PANTHER" id="PTHR22911">
    <property type="entry name" value="ACYL-MALONYL CONDENSING ENZYME-RELATED"/>
    <property type="match status" value="1"/>
</dbReference>
<keyword evidence="5 7" id="KW-0472">Membrane</keyword>
<feature type="domain" description="EamA" evidence="8">
    <location>
        <begin position="153"/>
        <end position="279"/>
    </location>
</feature>
<keyword evidence="3 7" id="KW-0812">Transmembrane</keyword>
<evidence type="ECO:0000256" key="2">
    <source>
        <dbReference type="ARBA" id="ARBA00007362"/>
    </source>
</evidence>
<gene>
    <name evidence="9" type="ORF">H9812_06970</name>
</gene>
<evidence type="ECO:0000259" key="8">
    <source>
        <dbReference type="Pfam" id="PF00892"/>
    </source>
</evidence>
<evidence type="ECO:0000313" key="9">
    <source>
        <dbReference type="EMBL" id="HIZ25186.1"/>
    </source>
</evidence>
<dbReference type="SUPFAM" id="SSF103481">
    <property type="entry name" value="Multidrug resistance efflux transporter EmrE"/>
    <property type="match status" value="2"/>
</dbReference>
<evidence type="ECO:0000256" key="7">
    <source>
        <dbReference type="SAM" id="Phobius"/>
    </source>
</evidence>
<feature type="region of interest" description="Disordered" evidence="6">
    <location>
        <begin position="295"/>
        <end position="325"/>
    </location>
</feature>
<feature type="transmembrane region" description="Helical" evidence="7">
    <location>
        <begin position="128"/>
        <end position="146"/>
    </location>
</feature>
<protein>
    <submittedName>
        <fullName evidence="9">DMT family transporter</fullName>
    </submittedName>
</protein>
<feature type="transmembrane region" description="Helical" evidence="7">
    <location>
        <begin position="152"/>
        <end position="174"/>
    </location>
</feature>
<dbReference type="PANTHER" id="PTHR22911:SF6">
    <property type="entry name" value="SOLUTE CARRIER FAMILY 35 MEMBER G1"/>
    <property type="match status" value="1"/>
</dbReference>
<reference evidence="9" key="2">
    <citation type="submission" date="2021-04" db="EMBL/GenBank/DDBJ databases">
        <authorList>
            <person name="Gilroy R."/>
        </authorList>
    </citation>
    <scope>NUCLEOTIDE SEQUENCE</scope>
    <source>
        <strain evidence="9">CHK33-5263</strain>
    </source>
</reference>
<feature type="transmembrane region" description="Helical" evidence="7">
    <location>
        <begin position="181"/>
        <end position="200"/>
    </location>
</feature>
<dbReference type="Proteomes" id="UP000824044">
    <property type="component" value="Unassembled WGS sequence"/>
</dbReference>
<accession>A0A9D2IVX4</accession>
<feature type="domain" description="EamA" evidence="8">
    <location>
        <begin position="9"/>
        <end position="142"/>
    </location>
</feature>
<feature type="transmembrane region" description="Helical" evidence="7">
    <location>
        <begin position="265"/>
        <end position="284"/>
    </location>
</feature>
<dbReference type="Pfam" id="PF00892">
    <property type="entry name" value="EamA"/>
    <property type="match status" value="2"/>
</dbReference>
<dbReference type="EMBL" id="DXBS01000129">
    <property type="protein sequence ID" value="HIZ25186.1"/>
    <property type="molecule type" value="Genomic_DNA"/>
</dbReference>
<proteinExistence type="inferred from homology"/>
<feature type="transmembrane region" description="Helical" evidence="7">
    <location>
        <begin position="40"/>
        <end position="57"/>
    </location>
</feature>
<feature type="transmembrane region" description="Helical" evidence="7">
    <location>
        <begin position="102"/>
        <end position="119"/>
    </location>
</feature>
<reference evidence="9" key="1">
    <citation type="journal article" date="2021" name="PeerJ">
        <title>Extensive microbial diversity within the chicken gut microbiome revealed by metagenomics and culture.</title>
        <authorList>
            <person name="Gilroy R."/>
            <person name="Ravi A."/>
            <person name="Getino M."/>
            <person name="Pursley I."/>
            <person name="Horton D.L."/>
            <person name="Alikhan N.F."/>
            <person name="Baker D."/>
            <person name="Gharbi K."/>
            <person name="Hall N."/>
            <person name="Watson M."/>
            <person name="Adriaenssens E.M."/>
            <person name="Foster-Nyarko E."/>
            <person name="Jarju S."/>
            <person name="Secka A."/>
            <person name="Antonio M."/>
            <person name="Oren A."/>
            <person name="Chaudhuri R.R."/>
            <person name="La Ragione R."/>
            <person name="Hildebrand F."/>
            <person name="Pallen M.J."/>
        </authorList>
    </citation>
    <scope>NUCLEOTIDE SEQUENCE</scope>
    <source>
        <strain evidence="9">CHK33-5263</strain>
    </source>
</reference>
<evidence type="ECO:0000256" key="5">
    <source>
        <dbReference type="ARBA" id="ARBA00023136"/>
    </source>
</evidence>